<dbReference type="PANTHER" id="PTHR33055">
    <property type="entry name" value="TRANSPOSASE FOR INSERTION SEQUENCE ELEMENT IS1111A"/>
    <property type="match status" value="1"/>
</dbReference>
<evidence type="ECO:0000313" key="3">
    <source>
        <dbReference type="EMBL" id="GLQ66810.1"/>
    </source>
</evidence>
<dbReference type="PANTHER" id="PTHR33055:SF3">
    <property type="entry name" value="PUTATIVE TRANSPOSASE FOR IS117-RELATED"/>
    <property type="match status" value="1"/>
</dbReference>
<dbReference type="InterPro" id="IPR047650">
    <property type="entry name" value="Transpos_IS110"/>
</dbReference>
<dbReference type="InterPro" id="IPR002525">
    <property type="entry name" value="Transp_IS110-like_N"/>
</dbReference>
<sequence length="193" mass="21870">MPDGLTVGFEATGGQEWALWRVLISMGLNAVQLPPAQIKAFALAMGKRAKTDQIDAELIARFMAFRPEAGRTLPDEKLQFLRALTVRRAQMVEARKRLSAQISARRKQGVSAELEEMDSSLKAFLESQISELEQRIEKRYRKGRRTLRHSRASPFHSWYGPGISRHASRRNAKARPHDSDRSRCHDRTCANGS</sequence>
<name>A0ABQ5WTF4_9PROT</name>
<protein>
    <recommendedName>
        <fullName evidence="2">Transposase IS110-like N-terminal domain-containing protein</fullName>
    </recommendedName>
</protein>
<organism evidence="3 4">
    <name type="scientific">Gluconobacter kondonii</name>
    <dbReference type="NCBI Taxonomy" id="941463"/>
    <lineage>
        <taxon>Bacteria</taxon>
        <taxon>Pseudomonadati</taxon>
        <taxon>Pseudomonadota</taxon>
        <taxon>Alphaproteobacteria</taxon>
        <taxon>Acetobacterales</taxon>
        <taxon>Acetobacteraceae</taxon>
        <taxon>Gluconobacter</taxon>
    </lineage>
</organism>
<comment type="caution">
    <text evidence="3">The sequence shown here is derived from an EMBL/GenBank/DDBJ whole genome shotgun (WGS) entry which is preliminary data.</text>
</comment>
<reference evidence="4" key="1">
    <citation type="journal article" date="2019" name="Int. J. Syst. Evol. Microbiol.">
        <title>The Global Catalogue of Microorganisms (GCM) 10K type strain sequencing project: providing services to taxonomists for standard genome sequencing and annotation.</title>
        <authorList>
            <consortium name="The Broad Institute Genomics Platform"/>
            <consortium name="The Broad Institute Genome Sequencing Center for Infectious Disease"/>
            <person name="Wu L."/>
            <person name="Ma J."/>
        </authorList>
    </citation>
    <scope>NUCLEOTIDE SEQUENCE [LARGE SCALE GENOMIC DNA]</scope>
    <source>
        <strain evidence="4">NBRC 3266</strain>
    </source>
</reference>
<evidence type="ECO:0000313" key="4">
    <source>
        <dbReference type="Proteomes" id="UP001156629"/>
    </source>
</evidence>
<dbReference type="EMBL" id="BSNV01000028">
    <property type="protein sequence ID" value="GLQ66810.1"/>
    <property type="molecule type" value="Genomic_DNA"/>
</dbReference>
<evidence type="ECO:0000259" key="2">
    <source>
        <dbReference type="Pfam" id="PF01548"/>
    </source>
</evidence>
<gene>
    <name evidence="3" type="ORF">GCM10007870_23950</name>
</gene>
<feature type="region of interest" description="Disordered" evidence="1">
    <location>
        <begin position="143"/>
        <end position="193"/>
    </location>
</feature>
<dbReference type="Proteomes" id="UP001156629">
    <property type="component" value="Unassembled WGS sequence"/>
</dbReference>
<dbReference type="Pfam" id="PF01548">
    <property type="entry name" value="DEDD_Tnp_IS110"/>
    <property type="match status" value="1"/>
</dbReference>
<accession>A0ABQ5WTF4</accession>
<keyword evidence="4" id="KW-1185">Reference proteome</keyword>
<feature type="compositionally biased region" description="Basic and acidic residues" evidence="1">
    <location>
        <begin position="175"/>
        <end position="193"/>
    </location>
</feature>
<proteinExistence type="predicted"/>
<evidence type="ECO:0000256" key="1">
    <source>
        <dbReference type="SAM" id="MobiDB-lite"/>
    </source>
</evidence>
<feature type="domain" description="Transposase IS110-like N-terminal" evidence="2">
    <location>
        <begin position="5"/>
        <end position="103"/>
    </location>
</feature>